<dbReference type="Proteomes" id="UP000280344">
    <property type="component" value="Chromosome"/>
</dbReference>
<dbReference type="GO" id="GO:0000976">
    <property type="term" value="F:transcription cis-regulatory region binding"/>
    <property type="evidence" value="ECO:0007669"/>
    <property type="project" value="TreeGrafter"/>
</dbReference>
<dbReference type="PANTHER" id="PTHR30055">
    <property type="entry name" value="HTH-TYPE TRANSCRIPTIONAL REGULATOR RUTR"/>
    <property type="match status" value="1"/>
</dbReference>
<evidence type="ECO:0000256" key="4">
    <source>
        <dbReference type="PROSITE-ProRule" id="PRU00335"/>
    </source>
</evidence>
<sequence>MHLVQIPPYSCLVLNRKIRNTESVKERNRQAIIDAAGELASTRGIGSFTAVDLAERAGTSRRSIFNHFHSADDAVYAYLSQCLEGLFERASNIGESTGSADDLISYLQRTVLLDESYEILEHISAVISTDARRSGTLAWASQIIERAANVLADAVRQAVPNISDVDAHLLSHTIISAIQTAQALWVNMSEEHKGSREEWNSLHHRALELVRIGPVALRADSAI</sequence>
<dbReference type="InterPro" id="IPR009057">
    <property type="entry name" value="Homeodomain-like_sf"/>
</dbReference>
<feature type="domain" description="HTH tetR-type" evidence="5">
    <location>
        <begin position="26"/>
        <end position="86"/>
    </location>
</feature>
<name>A0A3S9PVB0_9ACTO</name>
<keyword evidence="1" id="KW-0805">Transcription regulation</keyword>
<dbReference type="GO" id="GO:0003700">
    <property type="term" value="F:DNA-binding transcription factor activity"/>
    <property type="evidence" value="ECO:0007669"/>
    <property type="project" value="TreeGrafter"/>
</dbReference>
<dbReference type="SUPFAM" id="SSF46689">
    <property type="entry name" value="Homeodomain-like"/>
    <property type="match status" value="1"/>
</dbReference>
<dbReference type="PANTHER" id="PTHR30055:SF234">
    <property type="entry name" value="HTH-TYPE TRANSCRIPTIONAL REGULATOR BETI"/>
    <property type="match status" value="1"/>
</dbReference>
<accession>A0A3S9PVB0</accession>
<dbReference type="PRINTS" id="PR00455">
    <property type="entry name" value="HTHTETR"/>
</dbReference>
<organism evidence="6 7">
    <name type="scientific">Flaviflexus ciconiae</name>
    <dbReference type="NCBI Taxonomy" id="2496867"/>
    <lineage>
        <taxon>Bacteria</taxon>
        <taxon>Bacillati</taxon>
        <taxon>Actinomycetota</taxon>
        <taxon>Actinomycetes</taxon>
        <taxon>Actinomycetales</taxon>
        <taxon>Actinomycetaceae</taxon>
        <taxon>Flaviflexus</taxon>
    </lineage>
</organism>
<dbReference type="EMBL" id="CP034593">
    <property type="protein sequence ID" value="AZQ76310.1"/>
    <property type="molecule type" value="Genomic_DNA"/>
</dbReference>
<proteinExistence type="predicted"/>
<dbReference type="PROSITE" id="PS50977">
    <property type="entry name" value="HTH_TETR_2"/>
    <property type="match status" value="1"/>
</dbReference>
<dbReference type="AlphaFoldDB" id="A0A3S9PVB0"/>
<dbReference type="InterPro" id="IPR050109">
    <property type="entry name" value="HTH-type_TetR-like_transc_reg"/>
</dbReference>
<dbReference type="OrthoDB" id="8688418at2"/>
<evidence type="ECO:0000256" key="2">
    <source>
        <dbReference type="ARBA" id="ARBA00023125"/>
    </source>
</evidence>
<keyword evidence="2 4" id="KW-0238">DNA-binding</keyword>
<dbReference type="KEGG" id="flh:EJ997_02105"/>
<protein>
    <submittedName>
        <fullName evidence="6">TetR/AcrR family transcriptional regulator</fullName>
    </submittedName>
</protein>
<evidence type="ECO:0000256" key="1">
    <source>
        <dbReference type="ARBA" id="ARBA00023015"/>
    </source>
</evidence>
<evidence type="ECO:0000313" key="6">
    <source>
        <dbReference type="EMBL" id="AZQ76310.1"/>
    </source>
</evidence>
<evidence type="ECO:0000259" key="5">
    <source>
        <dbReference type="PROSITE" id="PS50977"/>
    </source>
</evidence>
<feature type="DNA-binding region" description="H-T-H motif" evidence="4">
    <location>
        <begin position="49"/>
        <end position="68"/>
    </location>
</feature>
<gene>
    <name evidence="6" type="ORF">EJ997_02105</name>
</gene>
<reference evidence="6 7" key="1">
    <citation type="submission" date="2018-12" db="EMBL/GenBank/DDBJ databases">
        <title>Complete genome sequence of Flaviflexus sp. H23T48.</title>
        <authorList>
            <person name="Bae J.-W."/>
            <person name="Lee J.-Y."/>
        </authorList>
    </citation>
    <scope>NUCLEOTIDE SEQUENCE [LARGE SCALE GENOMIC DNA]</scope>
    <source>
        <strain evidence="6 7">H23T48</strain>
    </source>
</reference>
<dbReference type="Pfam" id="PF00440">
    <property type="entry name" value="TetR_N"/>
    <property type="match status" value="1"/>
</dbReference>
<dbReference type="Gene3D" id="1.10.357.10">
    <property type="entry name" value="Tetracycline Repressor, domain 2"/>
    <property type="match status" value="1"/>
</dbReference>
<evidence type="ECO:0000313" key="7">
    <source>
        <dbReference type="Proteomes" id="UP000280344"/>
    </source>
</evidence>
<dbReference type="InterPro" id="IPR001647">
    <property type="entry name" value="HTH_TetR"/>
</dbReference>
<evidence type="ECO:0000256" key="3">
    <source>
        <dbReference type="ARBA" id="ARBA00023163"/>
    </source>
</evidence>
<keyword evidence="3" id="KW-0804">Transcription</keyword>
<keyword evidence="7" id="KW-1185">Reference proteome</keyword>